<keyword evidence="3" id="KW-0808">Transferase</keyword>
<evidence type="ECO:0000256" key="4">
    <source>
        <dbReference type="ARBA" id="ARBA00022960"/>
    </source>
</evidence>
<comment type="caution">
    <text evidence="10">The sequence shown here is derived from an EMBL/GenBank/DDBJ whole genome shotgun (WGS) entry which is preliminary data.</text>
</comment>
<dbReference type="InterPro" id="IPR005490">
    <property type="entry name" value="LD_TPept_cat_dom"/>
</dbReference>
<proteinExistence type="inferred from homology"/>
<gene>
    <name evidence="10" type="ORF">EAH76_04805</name>
</gene>
<evidence type="ECO:0000256" key="8">
    <source>
        <dbReference type="SAM" id="SignalP"/>
    </source>
</evidence>
<dbReference type="NCBIfam" id="NF004785">
    <property type="entry name" value="PRK06132.1-2"/>
    <property type="match status" value="1"/>
</dbReference>
<dbReference type="GO" id="GO:0018104">
    <property type="term" value="P:peptidoglycan-protein cross-linking"/>
    <property type="evidence" value="ECO:0007669"/>
    <property type="project" value="TreeGrafter"/>
</dbReference>
<evidence type="ECO:0000259" key="9">
    <source>
        <dbReference type="PROSITE" id="PS52029"/>
    </source>
</evidence>
<dbReference type="Gene3D" id="2.40.440.10">
    <property type="entry name" value="L,D-transpeptidase catalytic domain-like"/>
    <property type="match status" value="1"/>
</dbReference>
<dbReference type="InterPro" id="IPR038063">
    <property type="entry name" value="Transpep_catalytic_dom"/>
</dbReference>
<evidence type="ECO:0000256" key="3">
    <source>
        <dbReference type="ARBA" id="ARBA00022679"/>
    </source>
</evidence>
<protein>
    <submittedName>
        <fullName evidence="10">L,D-transpeptidase</fullName>
    </submittedName>
</protein>
<dbReference type="GO" id="GO:0008360">
    <property type="term" value="P:regulation of cell shape"/>
    <property type="evidence" value="ECO:0007669"/>
    <property type="project" value="UniProtKB-UniRule"/>
</dbReference>
<dbReference type="UniPathway" id="UPA00219"/>
<sequence>MPRHRVRGALFGLAGAALLCGVVSAARSQVAPSAPVVDAAAAPSPLRSDGAVEALRPGEYLWAPQLAPAGPVMMIISLTTQRAYAYRNGVPIGVSTVSSGKRGHATPTGVFTVLQKAVTHRSNLHADAPMPFMERLTWGGIALHAGHLPGYPASHGCVRLPLAFAKLLYGISSLGMTVVVTDAADVPVAAPVPAMLAPPRGPDAFLEYLWQPERSPSGPLSIVISGQDSRVVVLRNGVEIGSGAIRLDAPVPRTVAFSLLGIDAAGEHWVRLPLPGDPVAATGEMTEAERSQGHLPGGLRVAIERALTPGTTLPVTRSSLKSSGVGQKLTVITGD</sequence>
<keyword evidence="5 7" id="KW-0573">Peptidoglycan synthesis</keyword>
<evidence type="ECO:0000256" key="7">
    <source>
        <dbReference type="PROSITE-ProRule" id="PRU01373"/>
    </source>
</evidence>
<keyword evidence="8" id="KW-0732">Signal</keyword>
<feature type="active site" description="Nucleophile" evidence="7">
    <location>
        <position position="157"/>
    </location>
</feature>
<accession>A0A502G113</accession>
<feature type="active site" description="Proton donor/acceptor" evidence="7">
    <location>
        <position position="144"/>
    </location>
</feature>
<name>A0A502G113_9SPHN</name>
<dbReference type="AlphaFoldDB" id="A0A502G113"/>
<dbReference type="GO" id="GO:0005576">
    <property type="term" value="C:extracellular region"/>
    <property type="evidence" value="ECO:0007669"/>
    <property type="project" value="TreeGrafter"/>
</dbReference>
<keyword evidence="4 7" id="KW-0133">Cell shape</keyword>
<dbReference type="GO" id="GO:0071555">
    <property type="term" value="P:cell wall organization"/>
    <property type="evidence" value="ECO:0007669"/>
    <property type="project" value="UniProtKB-UniRule"/>
</dbReference>
<dbReference type="GO" id="GO:0016740">
    <property type="term" value="F:transferase activity"/>
    <property type="evidence" value="ECO:0007669"/>
    <property type="project" value="UniProtKB-KW"/>
</dbReference>
<dbReference type="GO" id="GO:0071972">
    <property type="term" value="F:peptidoglycan L,D-transpeptidase activity"/>
    <property type="evidence" value="ECO:0007669"/>
    <property type="project" value="TreeGrafter"/>
</dbReference>
<dbReference type="CDD" id="cd16913">
    <property type="entry name" value="YkuD_like"/>
    <property type="match status" value="1"/>
</dbReference>
<feature type="signal peptide" evidence="8">
    <location>
        <begin position="1"/>
        <end position="25"/>
    </location>
</feature>
<feature type="chain" id="PRO_5021262647" evidence="8">
    <location>
        <begin position="26"/>
        <end position="335"/>
    </location>
</feature>
<dbReference type="PROSITE" id="PS52029">
    <property type="entry name" value="LD_TPASE"/>
    <property type="match status" value="1"/>
</dbReference>
<organism evidence="10 11">
    <name type="scientific">Sphingomonas glacialis</name>
    <dbReference type="NCBI Taxonomy" id="658225"/>
    <lineage>
        <taxon>Bacteria</taxon>
        <taxon>Pseudomonadati</taxon>
        <taxon>Pseudomonadota</taxon>
        <taxon>Alphaproteobacteria</taxon>
        <taxon>Sphingomonadales</taxon>
        <taxon>Sphingomonadaceae</taxon>
        <taxon>Sphingomonas</taxon>
    </lineage>
</organism>
<comment type="pathway">
    <text evidence="1 7">Cell wall biogenesis; peptidoglycan biosynthesis.</text>
</comment>
<evidence type="ECO:0000313" key="11">
    <source>
        <dbReference type="Proteomes" id="UP000319931"/>
    </source>
</evidence>
<dbReference type="EMBL" id="RCZC01000002">
    <property type="protein sequence ID" value="TPG55232.1"/>
    <property type="molecule type" value="Genomic_DNA"/>
</dbReference>
<evidence type="ECO:0000313" key="10">
    <source>
        <dbReference type="EMBL" id="TPG55232.1"/>
    </source>
</evidence>
<keyword evidence="6 7" id="KW-0961">Cell wall biogenesis/degradation</keyword>
<reference evidence="10 11" key="1">
    <citation type="journal article" date="2019" name="Environ. Microbiol.">
        <title>Species interactions and distinct microbial communities in high Arctic permafrost affected cryosols are associated with the CH4 and CO2 gas fluxes.</title>
        <authorList>
            <person name="Altshuler I."/>
            <person name="Hamel J."/>
            <person name="Turney S."/>
            <person name="Magnuson E."/>
            <person name="Levesque R."/>
            <person name="Greer C."/>
            <person name="Whyte L.G."/>
        </authorList>
    </citation>
    <scope>NUCLEOTIDE SEQUENCE [LARGE SCALE GENOMIC DNA]</scope>
    <source>
        <strain evidence="10 11">E6.1</strain>
    </source>
</reference>
<dbReference type="PANTHER" id="PTHR30582">
    <property type="entry name" value="L,D-TRANSPEPTIDASE"/>
    <property type="match status" value="1"/>
</dbReference>
<comment type="similarity">
    <text evidence="2">Belongs to the YkuD family.</text>
</comment>
<feature type="domain" description="L,D-TPase catalytic" evidence="9">
    <location>
        <begin position="72"/>
        <end position="181"/>
    </location>
</feature>
<keyword evidence="11" id="KW-1185">Reference proteome</keyword>
<dbReference type="SUPFAM" id="SSF141523">
    <property type="entry name" value="L,D-transpeptidase catalytic domain-like"/>
    <property type="match status" value="1"/>
</dbReference>
<dbReference type="OrthoDB" id="463216at2"/>
<dbReference type="Pfam" id="PF03734">
    <property type="entry name" value="YkuD"/>
    <property type="match status" value="1"/>
</dbReference>
<evidence type="ECO:0000256" key="5">
    <source>
        <dbReference type="ARBA" id="ARBA00022984"/>
    </source>
</evidence>
<dbReference type="Proteomes" id="UP000319931">
    <property type="component" value="Unassembled WGS sequence"/>
</dbReference>
<evidence type="ECO:0000256" key="1">
    <source>
        <dbReference type="ARBA" id="ARBA00004752"/>
    </source>
</evidence>
<evidence type="ECO:0000256" key="6">
    <source>
        <dbReference type="ARBA" id="ARBA00023316"/>
    </source>
</evidence>
<dbReference type="PANTHER" id="PTHR30582:SF2">
    <property type="entry name" value="L,D-TRANSPEPTIDASE YCIB-RELATED"/>
    <property type="match status" value="1"/>
</dbReference>
<evidence type="ECO:0000256" key="2">
    <source>
        <dbReference type="ARBA" id="ARBA00005992"/>
    </source>
</evidence>
<dbReference type="InterPro" id="IPR050979">
    <property type="entry name" value="LD-transpeptidase"/>
</dbReference>